<evidence type="ECO:0000313" key="3">
    <source>
        <dbReference type="Proteomes" id="UP001292094"/>
    </source>
</evidence>
<name>A0AAE1NN84_9EUCA</name>
<feature type="compositionally biased region" description="Polar residues" evidence="1">
    <location>
        <begin position="1"/>
        <end position="10"/>
    </location>
</feature>
<gene>
    <name evidence="2" type="ORF">Pmani_034119</name>
</gene>
<feature type="region of interest" description="Disordered" evidence="1">
    <location>
        <begin position="1"/>
        <end position="35"/>
    </location>
</feature>
<sequence length="94" mass="10099">MWYHQDTSGQPREKRIGGRDCGGGHAKGGAAARHRSMVCSVPPTTLPLLPPSTSLPASPHPPLLHRSLQANLTKAWVLLALCWIPDEESGDQLA</sequence>
<reference evidence="2" key="1">
    <citation type="submission" date="2023-11" db="EMBL/GenBank/DDBJ databases">
        <title>Genome assemblies of two species of porcelain crab, Petrolisthes cinctipes and Petrolisthes manimaculis (Anomura: Porcellanidae).</title>
        <authorList>
            <person name="Angst P."/>
        </authorList>
    </citation>
    <scope>NUCLEOTIDE SEQUENCE</scope>
    <source>
        <strain evidence="2">PB745_02</strain>
        <tissue evidence="2">Gill</tissue>
    </source>
</reference>
<accession>A0AAE1NN84</accession>
<organism evidence="2 3">
    <name type="scientific">Petrolisthes manimaculis</name>
    <dbReference type="NCBI Taxonomy" id="1843537"/>
    <lineage>
        <taxon>Eukaryota</taxon>
        <taxon>Metazoa</taxon>
        <taxon>Ecdysozoa</taxon>
        <taxon>Arthropoda</taxon>
        <taxon>Crustacea</taxon>
        <taxon>Multicrustacea</taxon>
        <taxon>Malacostraca</taxon>
        <taxon>Eumalacostraca</taxon>
        <taxon>Eucarida</taxon>
        <taxon>Decapoda</taxon>
        <taxon>Pleocyemata</taxon>
        <taxon>Anomura</taxon>
        <taxon>Galatheoidea</taxon>
        <taxon>Porcellanidae</taxon>
        <taxon>Petrolisthes</taxon>
    </lineage>
</organism>
<comment type="caution">
    <text evidence="2">The sequence shown here is derived from an EMBL/GenBank/DDBJ whole genome shotgun (WGS) entry which is preliminary data.</text>
</comment>
<dbReference type="Proteomes" id="UP001292094">
    <property type="component" value="Unassembled WGS sequence"/>
</dbReference>
<keyword evidence="3" id="KW-1185">Reference proteome</keyword>
<dbReference type="AlphaFoldDB" id="A0AAE1NN84"/>
<protein>
    <submittedName>
        <fullName evidence="2">Uncharacterized protein</fullName>
    </submittedName>
</protein>
<evidence type="ECO:0000256" key="1">
    <source>
        <dbReference type="SAM" id="MobiDB-lite"/>
    </source>
</evidence>
<evidence type="ECO:0000313" key="2">
    <source>
        <dbReference type="EMBL" id="KAK4293160.1"/>
    </source>
</evidence>
<dbReference type="EMBL" id="JAWZYT010004622">
    <property type="protein sequence ID" value="KAK4293160.1"/>
    <property type="molecule type" value="Genomic_DNA"/>
</dbReference>
<proteinExistence type="predicted"/>